<dbReference type="PANTHER" id="PTHR10887">
    <property type="entry name" value="DNA2/NAM7 HELICASE FAMILY"/>
    <property type="match status" value="1"/>
</dbReference>
<dbReference type="PANTHER" id="PTHR10887:SF495">
    <property type="entry name" value="HELICASE SENATAXIN ISOFORM X1-RELATED"/>
    <property type="match status" value="1"/>
</dbReference>
<feature type="region of interest" description="Disordered" evidence="2">
    <location>
        <begin position="865"/>
        <end position="890"/>
    </location>
</feature>
<evidence type="ECO:0000313" key="4">
    <source>
        <dbReference type="EMBL" id="CAB9501026.1"/>
    </source>
</evidence>
<dbReference type="Gene3D" id="3.40.50.300">
    <property type="entry name" value="P-loop containing nucleotide triphosphate hydrolases"/>
    <property type="match status" value="3"/>
</dbReference>
<organism evidence="4 5">
    <name type="scientific">Seminavis robusta</name>
    <dbReference type="NCBI Taxonomy" id="568900"/>
    <lineage>
        <taxon>Eukaryota</taxon>
        <taxon>Sar</taxon>
        <taxon>Stramenopiles</taxon>
        <taxon>Ochrophyta</taxon>
        <taxon>Bacillariophyta</taxon>
        <taxon>Bacillariophyceae</taxon>
        <taxon>Bacillariophycidae</taxon>
        <taxon>Naviculales</taxon>
        <taxon>Naviculaceae</taxon>
        <taxon>Seminavis</taxon>
    </lineage>
</organism>
<dbReference type="InterPro" id="IPR045055">
    <property type="entry name" value="DNA2/NAM7-like"/>
</dbReference>
<feature type="compositionally biased region" description="Polar residues" evidence="2">
    <location>
        <begin position="17"/>
        <end position="32"/>
    </location>
</feature>
<keyword evidence="5" id="KW-1185">Reference proteome</keyword>
<dbReference type="Pfam" id="PF13087">
    <property type="entry name" value="AAA_12"/>
    <property type="match status" value="1"/>
</dbReference>
<keyword evidence="4" id="KW-0378">Hydrolase</keyword>
<feature type="region of interest" description="Disordered" evidence="2">
    <location>
        <begin position="1"/>
        <end position="32"/>
    </location>
</feature>
<dbReference type="Pfam" id="PF02037">
    <property type="entry name" value="SAP"/>
    <property type="match status" value="1"/>
</dbReference>
<feature type="compositionally biased region" description="Basic and acidic residues" evidence="2">
    <location>
        <begin position="1247"/>
        <end position="1262"/>
    </location>
</feature>
<dbReference type="GO" id="GO:0004386">
    <property type="term" value="F:helicase activity"/>
    <property type="evidence" value="ECO:0007669"/>
    <property type="project" value="UniProtKB-KW"/>
</dbReference>
<keyword evidence="4" id="KW-0067">ATP-binding</keyword>
<feature type="domain" description="SAP" evidence="3">
    <location>
        <begin position="1182"/>
        <end position="1216"/>
    </location>
</feature>
<reference evidence="4" key="1">
    <citation type="submission" date="2020-06" db="EMBL/GenBank/DDBJ databases">
        <authorList>
            <consortium name="Plant Systems Biology data submission"/>
        </authorList>
    </citation>
    <scope>NUCLEOTIDE SEQUENCE</scope>
    <source>
        <strain evidence="4">D6</strain>
    </source>
</reference>
<keyword evidence="4" id="KW-0347">Helicase</keyword>
<dbReference type="InterPro" id="IPR041679">
    <property type="entry name" value="DNA2/NAM7-like_C"/>
</dbReference>
<gene>
    <name evidence="4" type="ORF">SEMRO_98_G050350.1</name>
</gene>
<dbReference type="SUPFAM" id="SSF52540">
    <property type="entry name" value="P-loop containing nucleoside triphosphate hydrolases"/>
    <property type="match status" value="1"/>
</dbReference>
<feature type="region of interest" description="Disordered" evidence="2">
    <location>
        <begin position="1236"/>
        <end position="1267"/>
    </location>
</feature>
<evidence type="ECO:0000256" key="1">
    <source>
        <dbReference type="SAM" id="Coils"/>
    </source>
</evidence>
<evidence type="ECO:0000259" key="3">
    <source>
        <dbReference type="PROSITE" id="PS50800"/>
    </source>
</evidence>
<feature type="compositionally biased region" description="Acidic residues" evidence="2">
    <location>
        <begin position="1236"/>
        <end position="1246"/>
    </location>
</feature>
<dbReference type="PROSITE" id="PS50800">
    <property type="entry name" value="SAP"/>
    <property type="match status" value="1"/>
</dbReference>
<protein>
    <submittedName>
        <fullName evidence="4">Inherit from COG: Helicase</fullName>
    </submittedName>
</protein>
<evidence type="ECO:0000313" key="5">
    <source>
        <dbReference type="Proteomes" id="UP001153069"/>
    </source>
</evidence>
<dbReference type="InterPro" id="IPR027417">
    <property type="entry name" value="P-loop_NTPase"/>
</dbReference>
<dbReference type="InterPro" id="IPR036361">
    <property type="entry name" value="SAP_dom_sf"/>
</dbReference>
<sequence>MSDNQVPSDVAFDNSHAAVSQEDSIISNVSSPVETCSRTAATKLSNAPASVSPVASAEFMTDTNDSKPNEIEDKTDSQRYQAAVEALEEKYPQARRKWIDTLRYIMQAEETRSSRDIFTKTSDDNESCNPFMFETKDDDNDDAMGVLLTSSQLEQSMKTVQEISMKLGKSEATTLFSFYEVANGVKEGSAPPFLFSFAWKRSQVPKRIPDHTQVRQDLNYLMKMKYKEVKNIEDLLGHLTVDDIPSPTKRPATSRFMMDVLMHQAETLCMKTHRALQSCKDNGKELCLGIVRASLAYPKDETTQIVDGPLFEVVVDVVLDNKSKAILIRPRCGEHVKVNREVVAALTSDGRHDDEALDNLYRLAKDTVAQSIIPGTPSSYSQLVEAALGLRFNSFSKDECKGGHFPAEALILSHEFCLYSRNQMRTLFSRDARNLENALQQRKIQMTLPILGLMEGADSLEGASLARKNRISVHPLPTSARQEEVNRKLRKENRPAVVVPGPPGCGKTHSIVSECATALAQGSKVLFCSTNEAALKAFVDKVPLKIRALCMNVAGLKEGDLDGLREAVEDLNELLKDADENKDEYTNKVKELKQKLAVKKDEMSNNNLNIEGAHSEKMSLLDSAQIKQVLDLVSTFPQCFACLATIELQGTQDIEWGRIHEGWDELCERSAEAVSFGGIAIVTDEMLQLVREKTSYSPQHDDCPGEFQWPDSSSASDEDLVDAITIAGNKPTTEDEWRRVQSSLEFRKASVDPLLNLGLDAKNVFVHDGYNPDFAGVLEKGKDLREAVSQLSGGEKAALVTCIAGPTDSQAVQDVRNNIASEIQKPEEELVMYMVIDALNRVLDGDARSKLLDLQTDLEKIKATAISSSPKESEPTDIKKKKKQESTKKHQLHKQFVTAFQEAAGSMPFLVMTVDQVSKYLSAEHTFGFGVFDEASQSEYTALLAAARCKQLLIVGDNQQTSPSECGLSAARINELMHHLPALKRATKKRLLPAQSFFDLFTNTFSRSHYVVRLYEHFRCRPSIIQVCNTVFYRGRLDPLRESSNMKEVELVRVDGSRDAASKTNAQESDFIAKEVRKEVEGSLSLPDSDVHTIGIISMGGDKQRDDIKRKVENQLDELAREKNVPSKLIKRHRILFAVPQQCQGDERDVVFISLVYGGVETKKGKGRKKPNKVPQDPVVALSKMKVNELKCFCEENGLKKSGNKGELTEKIQERFKDKQVLADRLVAHFKCEQETDEANAGDDPVESLRSDAKDDAKEGGQRQKISPEVAEADKKKWCVAVSRAKERMVLVHSFDKSELTNKNDIRIKILEACSDVCSTPSDVLVDLPSPSCVRSWAERFLATSLTEAGFVVTRRGGIALKEALCVRRRDGSTSSSTVLLWIENGGESKKQWQELMDQQLSLERAGRSCLRVDCLSLVCNGSSTMKSLSDYLDAKLPVCSGDKRCAAVASSAPPTAKKPRQE</sequence>
<dbReference type="OrthoDB" id="6513042at2759"/>
<keyword evidence="4" id="KW-0547">Nucleotide-binding</keyword>
<keyword evidence="1" id="KW-0175">Coiled coil</keyword>
<proteinExistence type="predicted"/>
<dbReference type="Proteomes" id="UP001153069">
    <property type="component" value="Unassembled WGS sequence"/>
</dbReference>
<evidence type="ECO:0000256" key="2">
    <source>
        <dbReference type="SAM" id="MobiDB-lite"/>
    </source>
</evidence>
<name>A0A9N8H4Y5_9STRA</name>
<dbReference type="SUPFAM" id="SSF68906">
    <property type="entry name" value="SAP domain"/>
    <property type="match status" value="1"/>
</dbReference>
<feature type="coiled-coil region" evidence="1">
    <location>
        <begin position="561"/>
        <end position="609"/>
    </location>
</feature>
<accession>A0A9N8H4Y5</accession>
<dbReference type="InterPro" id="IPR003034">
    <property type="entry name" value="SAP_dom"/>
</dbReference>
<feature type="compositionally biased region" description="Basic and acidic residues" evidence="2">
    <location>
        <begin position="871"/>
        <end position="888"/>
    </location>
</feature>
<dbReference type="EMBL" id="CAICTM010000097">
    <property type="protein sequence ID" value="CAB9501026.1"/>
    <property type="molecule type" value="Genomic_DNA"/>
</dbReference>
<dbReference type="SMART" id="SM00513">
    <property type="entry name" value="SAP"/>
    <property type="match status" value="1"/>
</dbReference>
<comment type="caution">
    <text evidence="4">The sequence shown here is derived from an EMBL/GenBank/DDBJ whole genome shotgun (WGS) entry which is preliminary data.</text>
</comment>